<keyword evidence="3" id="KW-1185">Reference proteome</keyword>
<evidence type="ECO:0000313" key="3">
    <source>
        <dbReference type="Proteomes" id="UP000664203"/>
    </source>
</evidence>
<keyword evidence="1" id="KW-0732">Signal</keyword>
<dbReference type="AlphaFoldDB" id="A0A8H3GB63"/>
<organism evidence="2 3">
    <name type="scientific">Alectoria fallacina</name>
    <dbReference type="NCBI Taxonomy" id="1903189"/>
    <lineage>
        <taxon>Eukaryota</taxon>
        <taxon>Fungi</taxon>
        <taxon>Dikarya</taxon>
        <taxon>Ascomycota</taxon>
        <taxon>Pezizomycotina</taxon>
        <taxon>Lecanoromycetes</taxon>
        <taxon>OSLEUM clade</taxon>
        <taxon>Lecanoromycetidae</taxon>
        <taxon>Lecanorales</taxon>
        <taxon>Lecanorineae</taxon>
        <taxon>Parmeliaceae</taxon>
        <taxon>Alectoria</taxon>
    </lineage>
</organism>
<evidence type="ECO:0000256" key="1">
    <source>
        <dbReference type="SAM" id="SignalP"/>
    </source>
</evidence>
<accession>A0A8H3GB63</accession>
<comment type="caution">
    <text evidence="2">The sequence shown here is derived from an EMBL/GenBank/DDBJ whole genome shotgun (WGS) entry which is preliminary data.</text>
</comment>
<reference evidence="2" key="1">
    <citation type="submission" date="2021-03" db="EMBL/GenBank/DDBJ databases">
        <authorList>
            <person name="Tagirdzhanova G."/>
        </authorList>
    </citation>
    <scope>NUCLEOTIDE SEQUENCE</scope>
</reference>
<evidence type="ECO:0000313" key="2">
    <source>
        <dbReference type="EMBL" id="CAF9936478.1"/>
    </source>
</evidence>
<dbReference type="EMBL" id="CAJPDR010000444">
    <property type="protein sequence ID" value="CAF9936478.1"/>
    <property type="molecule type" value="Genomic_DNA"/>
</dbReference>
<dbReference type="Proteomes" id="UP000664203">
    <property type="component" value="Unassembled WGS sequence"/>
</dbReference>
<dbReference type="OrthoDB" id="5414756at2759"/>
<proteinExistence type="predicted"/>
<name>A0A8H3GB63_9LECA</name>
<gene>
    <name evidence="2" type="ORF">ALECFALPRED_006864</name>
</gene>
<protein>
    <submittedName>
        <fullName evidence="2">Uncharacterized protein</fullName>
    </submittedName>
</protein>
<sequence length="232" mass="25413">MHPLYNLLFLPSITLFVTASIIPDLSPASISHPLASSLPLLSPNNVTTTTTTTTSDPSFLSTVISTVLKTIAQYPTATFRLVRISSPTGPTSSFPAALTDISIIFSVPDDAYKSIYVNMTPTWSVWEPPYLSREEVPSEMGYMRLDVKMELAEAWTLVWDQGVREAYTAALLYWPVSPPKPTEQQPFYRFEVSGLSVEGDVYVGAWTRAVTRTLGVARLGNSSTVVGTLDVV</sequence>
<feature type="chain" id="PRO_5034338964" evidence="1">
    <location>
        <begin position="20"/>
        <end position="232"/>
    </location>
</feature>
<feature type="signal peptide" evidence="1">
    <location>
        <begin position="1"/>
        <end position="19"/>
    </location>
</feature>